<evidence type="ECO:0000313" key="1">
    <source>
        <dbReference type="EMBL" id="EXJ83705.1"/>
    </source>
</evidence>
<comment type="caution">
    <text evidence="1">The sequence shown here is derived from an EMBL/GenBank/DDBJ whole genome shotgun (WGS) entry which is preliminary data.</text>
</comment>
<dbReference type="HOGENOM" id="CLU_2903993_0_0_1"/>
<dbReference type="AlphaFoldDB" id="W9Y227"/>
<proteinExistence type="predicted"/>
<dbReference type="GeneID" id="19162190"/>
<organism evidence="1 2">
    <name type="scientific">Capronia coronata CBS 617.96</name>
    <dbReference type="NCBI Taxonomy" id="1182541"/>
    <lineage>
        <taxon>Eukaryota</taxon>
        <taxon>Fungi</taxon>
        <taxon>Dikarya</taxon>
        <taxon>Ascomycota</taxon>
        <taxon>Pezizomycotina</taxon>
        <taxon>Eurotiomycetes</taxon>
        <taxon>Chaetothyriomycetidae</taxon>
        <taxon>Chaetothyriales</taxon>
        <taxon>Herpotrichiellaceae</taxon>
        <taxon>Capronia</taxon>
    </lineage>
</organism>
<keyword evidence="2" id="KW-1185">Reference proteome</keyword>
<evidence type="ECO:0000313" key="2">
    <source>
        <dbReference type="Proteomes" id="UP000019484"/>
    </source>
</evidence>
<name>W9Y227_9EURO</name>
<protein>
    <recommendedName>
        <fullName evidence="3">RanBP2-type domain-containing protein</fullName>
    </recommendedName>
</protein>
<dbReference type="OrthoDB" id="10324262at2759"/>
<accession>W9Y227</accession>
<dbReference type="EMBL" id="AMWN01000006">
    <property type="protein sequence ID" value="EXJ83705.1"/>
    <property type="molecule type" value="Genomic_DNA"/>
</dbReference>
<gene>
    <name evidence="1" type="ORF">A1O1_07329</name>
</gene>
<dbReference type="RefSeq" id="XP_007726391.1">
    <property type="nucleotide sequence ID" value="XM_007728201.1"/>
</dbReference>
<dbReference type="Proteomes" id="UP000019484">
    <property type="component" value="Unassembled WGS sequence"/>
</dbReference>
<evidence type="ECO:0008006" key="3">
    <source>
        <dbReference type="Google" id="ProtNLM"/>
    </source>
</evidence>
<reference evidence="1 2" key="1">
    <citation type="submission" date="2013-03" db="EMBL/GenBank/DDBJ databases">
        <title>The Genome Sequence of Capronia coronata CBS 617.96.</title>
        <authorList>
            <consortium name="The Broad Institute Genomics Platform"/>
            <person name="Cuomo C."/>
            <person name="de Hoog S."/>
            <person name="Gorbushina A."/>
            <person name="Walker B."/>
            <person name="Young S.K."/>
            <person name="Zeng Q."/>
            <person name="Gargeya S."/>
            <person name="Fitzgerald M."/>
            <person name="Haas B."/>
            <person name="Abouelleil A."/>
            <person name="Allen A.W."/>
            <person name="Alvarado L."/>
            <person name="Arachchi H.M."/>
            <person name="Berlin A.M."/>
            <person name="Chapman S.B."/>
            <person name="Gainer-Dewar J."/>
            <person name="Goldberg J."/>
            <person name="Griggs A."/>
            <person name="Gujja S."/>
            <person name="Hansen M."/>
            <person name="Howarth C."/>
            <person name="Imamovic A."/>
            <person name="Ireland A."/>
            <person name="Larimer J."/>
            <person name="McCowan C."/>
            <person name="Murphy C."/>
            <person name="Pearson M."/>
            <person name="Poon T.W."/>
            <person name="Priest M."/>
            <person name="Roberts A."/>
            <person name="Saif S."/>
            <person name="Shea T."/>
            <person name="Sisk P."/>
            <person name="Sykes S."/>
            <person name="Wortman J."/>
            <person name="Nusbaum C."/>
            <person name="Birren B."/>
        </authorList>
    </citation>
    <scope>NUCLEOTIDE SEQUENCE [LARGE SCALE GENOMIC DNA]</scope>
    <source>
        <strain evidence="1 2">CBS 617.96</strain>
    </source>
</reference>
<sequence length="62" mass="7050">MPEKKKRVGPVNAWLCCQCNEANPLAIHADCPKCGGRKCPSCREVHLRPRSPSRNEDRRPPR</sequence>